<organism evidence="1 2">
    <name type="scientific">Aphanomyces euteiches</name>
    <dbReference type="NCBI Taxonomy" id="100861"/>
    <lineage>
        <taxon>Eukaryota</taxon>
        <taxon>Sar</taxon>
        <taxon>Stramenopiles</taxon>
        <taxon>Oomycota</taxon>
        <taxon>Saprolegniomycetes</taxon>
        <taxon>Saprolegniales</taxon>
        <taxon>Verrucalvaceae</taxon>
        <taxon>Aphanomyces</taxon>
    </lineage>
</organism>
<protein>
    <submittedName>
        <fullName evidence="1">Uncharacterized protein</fullName>
    </submittedName>
</protein>
<evidence type="ECO:0000313" key="1">
    <source>
        <dbReference type="EMBL" id="KAF0735410.1"/>
    </source>
</evidence>
<comment type="caution">
    <text evidence="1">The sequence shown here is derived from an EMBL/GenBank/DDBJ whole genome shotgun (WGS) entry which is preliminary data.</text>
</comment>
<accession>A0A6G0X5Z1</accession>
<keyword evidence="2" id="KW-1185">Reference proteome</keyword>
<name>A0A6G0X5Z1_9STRA</name>
<proteinExistence type="predicted"/>
<sequence length="563" mass="63774">MAAATHFQAEFFHVQCEKSTDLFSGTYVRRYTNQGCNVVRCFPHCCPHTEYRGCGSSISLRLISPSTGNLTTLQAFAAFQPCSVPQMQTGDVVSASIFADRRSASHYKGEWLQGRLDGSTNPPCFHFNEKRTEGWHYGWKGGASAQQRLESHHLCVYVVEPINENPSTFRVVGCACSTPFLLGSYRRAIFAPRRSNRATTRARPPSTPRPSNSEIINALLSYCQSLSICDFQSEWRQLEQNLMAGYQEWFGIEVNHTHLVHFEENHPTSVSAHSSGPREAAMRLLAWWAGPPTQYAVYTQFQQLWGGNSSQEIAAAHEMWNDFLAQALIQVNPQVLDSFARDRGRFLGTHSRRPELNFVTRILQHQMCQVVSPPLKDNSFSGQWVLEPHRSYMSIKASMSPSFLLMSEVLTMALGLRINLVRDALHVQSCIQRLPTNPQPLVLDSVPRLLRTLPNGEPGSIIDTNLFVGDYLGWIENRGLLLWFYGWPKNATNVRYVLQVQASMQGKNHLEMICTLESSEIERPIDFEAMTSEERIFRTDTTTLTTALNATLCYRRHVFDINL</sequence>
<reference evidence="1 2" key="1">
    <citation type="submission" date="2019-07" db="EMBL/GenBank/DDBJ databases">
        <title>Genomics analysis of Aphanomyces spp. identifies a new class of oomycete effector associated with host adaptation.</title>
        <authorList>
            <person name="Gaulin E."/>
        </authorList>
    </citation>
    <scope>NUCLEOTIDE SEQUENCE [LARGE SCALE GENOMIC DNA]</scope>
    <source>
        <strain evidence="1 2">ATCC 201684</strain>
    </source>
</reference>
<gene>
    <name evidence="1" type="ORF">Ae201684_008100</name>
</gene>
<dbReference type="AlphaFoldDB" id="A0A6G0X5Z1"/>
<dbReference type="VEuPathDB" id="FungiDB:AeMF1_010285"/>
<dbReference type="Proteomes" id="UP000481153">
    <property type="component" value="Unassembled WGS sequence"/>
</dbReference>
<evidence type="ECO:0000313" key="2">
    <source>
        <dbReference type="Proteomes" id="UP000481153"/>
    </source>
</evidence>
<dbReference type="EMBL" id="VJMJ01000098">
    <property type="protein sequence ID" value="KAF0735410.1"/>
    <property type="molecule type" value="Genomic_DNA"/>
</dbReference>